<sequence>MKPLKAVKNDFFELLPPMIYFFVAFVLILTTKRMILSEASINSSL</sequence>
<proteinExistence type="predicted"/>
<name>A0A0W8FPD0_9ZZZZ</name>
<reference evidence="2" key="1">
    <citation type="journal article" date="2015" name="Proc. Natl. Acad. Sci. U.S.A.">
        <title>Networks of energetic and metabolic interactions define dynamics in microbial communities.</title>
        <authorList>
            <person name="Embree M."/>
            <person name="Liu J.K."/>
            <person name="Al-Bassam M.M."/>
            <person name="Zengler K."/>
        </authorList>
    </citation>
    <scope>NUCLEOTIDE SEQUENCE</scope>
</reference>
<keyword evidence="1" id="KW-0472">Membrane</keyword>
<gene>
    <name evidence="2" type="ORF">ASZ90_007560</name>
</gene>
<evidence type="ECO:0000313" key="2">
    <source>
        <dbReference type="EMBL" id="KUG22665.1"/>
    </source>
</evidence>
<accession>A0A0W8FPD0</accession>
<keyword evidence="1" id="KW-0812">Transmembrane</keyword>
<dbReference type="EMBL" id="LNQE01000946">
    <property type="protein sequence ID" value="KUG22665.1"/>
    <property type="molecule type" value="Genomic_DNA"/>
</dbReference>
<feature type="transmembrane region" description="Helical" evidence="1">
    <location>
        <begin position="12"/>
        <end position="30"/>
    </location>
</feature>
<dbReference type="AlphaFoldDB" id="A0A0W8FPD0"/>
<comment type="caution">
    <text evidence="2">The sequence shown here is derived from an EMBL/GenBank/DDBJ whole genome shotgun (WGS) entry which is preliminary data.</text>
</comment>
<keyword evidence="1" id="KW-1133">Transmembrane helix</keyword>
<protein>
    <submittedName>
        <fullName evidence="2">Uncharacterized protein</fullName>
    </submittedName>
</protein>
<evidence type="ECO:0000256" key="1">
    <source>
        <dbReference type="SAM" id="Phobius"/>
    </source>
</evidence>
<organism evidence="2">
    <name type="scientific">hydrocarbon metagenome</name>
    <dbReference type="NCBI Taxonomy" id="938273"/>
    <lineage>
        <taxon>unclassified sequences</taxon>
        <taxon>metagenomes</taxon>
        <taxon>ecological metagenomes</taxon>
    </lineage>
</organism>